<dbReference type="Proteomes" id="UP000670527">
    <property type="component" value="Unassembled WGS sequence"/>
</dbReference>
<dbReference type="SUPFAM" id="SSF56219">
    <property type="entry name" value="DNase I-like"/>
    <property type="match status" value="1"/>
</dbReference>
<keyword evidence="3" id="KW-0255">Endonuclease</keyword>
<feature type="transmembrane region" description="Helical" evidence="1">
    <location>
        <begin position="40"/>
        <end position="61"/>
    </location>
</feature>
<dbReference type="InterPro" id="IPR005135">
    <property type="entry name" value="Endo/exonuclease/phosphatase"/>
</dbReference>
<evidence type="ECO:0000313" key="4">
    <source>
        <dbReference type="Proteomes" id="UP000670527"/>
    </source>
</evidence>
<dbReference type="InterPro" id="IPR036691">
    <property type="entry name" value="Endo/exonu/phosph_ase_sf"/>
</dbReference>
<feature type="transmembrane region" description="Helical" evidence="1">
    <location>
        <begin position="68"/>
        <end position="87"/>
    </location>
</feature>
<accession>A0ABS3T6W3</accession>
<evidence type="ECO:0000313" key="3">
    <source>
        <dbReference type="EMBL" id="MBO3269376.1"/>
    </source>
</evidence>
<feature type="transmembrane region" description="Helical" evidence="1">
    <location>
        <begin position="7"/>
        <end position="28"/>
    </location>
</feature>
<dbReference type="Pfam" id="PF03372">
    <property type="entry name" value="Exo_endo_phos"/>
    <property type="match status" value="1"/>
</dbReference>
<keyword evidence="1" id="KW-0812">Transmembrane</keyword>
<comment type="caution">
    <text evidence="3">The sequence shown here is derived from an EMBL/GenBank/DDBJ whole genome shotgun (WGS) entry which is preliminary data.</text>
</comment>
<keyword evidence="1" id="KW-0472">Membrane</keyword>
<name>A0ABS3T6W3_9BACT</name>
<keyword evidence="4" id="KW-1185">Reference proteome</keyword>
<feature type="domain" description="Endonuclease/exonuclease/phosphatase" evidence="2">
    <location>
        <begin position="118"/>
        <end position="323"/>
    </location>
</feature>
<organism evidence="3 4">
    <name type="scientific">Hymenobacter defluvii</name>
    <dbReference type="NCBI Taxonomy" id="2054411"/>
    <lineage>
        <taxon>Bacteria</taxon>
        <taxon>Pseudomonadati</taxon>
        <taxon>Bacteroidota</taxon>
        <taxon>Cytophagia</taxon>
        <taxon>Cytophagales</taxon>
        <taxon>Hymenobacteraceae</taxon>
        <taxon>Hymenobacter</taxon>
    </lineage>
</organism>
<dbReference type="EMBL" id="JAGETX010000001">
    <property type="protein sequence ID" value="MBO3269376.1"/>
    <property type="molecule type" value="Genomic_DNA"/>
</dbReference>
<dbReference type="Gene3D" id="3.60.10.10">
    <property type="entry name" value="Endonuclease/exonuclease/phosphatase"/>
    <property type="match status" value="1"/>
</dbReference>
<evidence type="ECO:0000256" key="1">
    <source>
        <dbReference type="SAM" id="Phobius"/>
    </source>
</evidence>
<protein>
    <submittedName>
        <fullName evidence="3">Endonuclease/exonuclease/phosphatase family protein</fullName>
    </submittedName>
</protein>
<evidence type="ECO:0000259" key="2">
    <source>
        <dbReference type="Pfam" id="PF03372"/>
    </source>
</evidence>
<gene>
    <name evidence="3" type="ORF">J4D97_01855</name>
</gene>
<dbReference type="RefSeq" id="WP_208306121.1">
    <property type="nucleotide sequence ID" value="NZ_JAGETX010000001.1"/>
</dbReference>
<proteinExistence type="predicted"/>
<keyword evidence="3" id="KW-0378">Hydrolase</keyword>
<sequence>MHFFKRIAGYLLAVVGTLALVVTLLSLFNASVWWLQVLDFFRFQTLILHALVLLGLVLLGWQRHRTARLLLLVGTGVGLALQAHLLLPYSPLATQPVPDATPAQASNPAGRLRLLEINVYMRNRKAAPLLQLVRDVQPDVLLAVETDTWWVQALRPLQPQYPYRLELPRDNTYGLVLYSRLPLVDPQEHILQQKNVPSIRTGLRLPNGRVVTFYGVHPTPPFPDNYPNSVGMKDVALRKVGRMVKQETRPALVCGDFNDVSWSHTTRMFEADGELYNVSLGRGLFNTFDAHWFPIRWPLDHLFVTKQFRLVELKRLPSVDSDHFPLYAELVLVD</sequence>
<keyword evidence="3" id="KW-0540">Nuclease</keyword>
<dbReference type="GO" id="GO:0004519">
    <property type="term" value="F:endonuclease activity"/>
    <property type="evidence" value="ECO:0007669"/>
    <property type="project" value="UniProtKB-KW"/>
</dbReference>
<reference evidence="3 4" key="1">
    <citation type="submission" date="2021-03" db="EMBL/GenBank/DDBJ databases">
        <authorList>
            <person name="Kim M.K."/>
        </authorList>
    </citation>
    <scope>NUCLEOTIDE SEQUENCE [LARGE SCALE GENOMIC DNA]</scope>
    <source>
        <strain evidence="3 4">BT507</strain>
    </source>
</reference>
<keyword evidence="1" id="KW-1133">Transmembrane helix</keyword>